<organism evidence="2 3">
    <name type="scientific">Mycena venus</name>
    <dbReference type="NCBI Taxonomy" id="2733690"/>
    <lineage>
        <taxon>Eukaryota</taxon>
        <taxon>Fungi</taxon>
        <taxon>Dikarya</taxon>
        <taxon>Basidiomycota</taxon>
        <taxon>Agaricomycotina</taxon>
        <taxon>Agaricomycetes</taxon>
        <taxon>Agaricomycetidae</taxon>
        <taxon>Agaricales</taxon>
        <taxon>Marasmiineae</taxon>
        <taxon>Mycenaceae</taxon>
        <taxon>Mycena</taxon>
    </lineage>
</organism>
<dbReference type="Proteomes" id="UP000620124">
    <property type="component" value="Unassembled WGS sequence"/>
</dbReference>
<evidence type="ECO:0000256" key="1">
    <source>
        <dbReference type="SAM" id="Coils"/>
    </source>
</evidence>
<sequence>MTDKEEIKLLKEQLAEARKNHEDMVRELVEEADELRYRLAVASGNLEDTTSKLTKLKHQLFDLRQLVLRVGNRLISWEKCESEADLAEELVTTRRFIGTVGGELWDGAQETVHQHRRRIPHETDSESE</sequence>
<dbReference type="EMBL" id="JACAZI010000001">
    <property type="protein sequence ID" value="KAF7371834.1"/>
    <property type="molecule type" value="Genomic_DNA"/>
</dbReference>
<evidence type="ECO:0000313" key="3">
    <source>
        <dbReference type="Proteomes" id="UP000620124"/>
    </source>
</evidence>
<protein>
    <submittedName>
        <fullName evidence="2">Uncharacterized protein</fullName>
    </submittedName>
</protein>
<reference evidence="2" key="1">
    <citation type="submission" date="2020-05" db="EMBL/GenBank/DDBJ databases">
        <title>Mycena genomes resolve the evolution of fungal bioluminescence.</title>
        <authorList>
            <person name="Tsai I.J."/>
        </authorList>
    </citation>
    <scope>NUCLEOTIDE SEQUENCE</scope>
    <source>
        <strain evidence="2">CCC161011</strain>
    </source>
</reference>
<keyword evidence="1" id="KW-0175">Coiled coil</keyword>
<dbReference type="AlphaFoldDB" id="A0A8H6Z6G4"/>
<proteinExistence type="predicted"/>
<accession>A0A8H6Z6G4</accession>
<evidence type="ECO:0000313" key="2">
    <source>
        <dbReference type="EMBL" id="KAF7371834.1"/>
    </source>
</evidence>
<comment type="caution">
    <text evidence="2">The sequence shown here is derived from an EMBL/GenBank/DDBJ whole genome shotgun (WGS) entry which is preliminary data.</text>
</comment>
<dbReference type="OrthoDB" id="3056120at2759"/>
<feature type="coiled-coil region" evidence="1">
    <location>
        <begin position="4"/>
        <end position="38"/>
    </location>
</feature>
<gene>
    <name evidence="2" type="ORF">MVEN_00040200</name>
</gene>
<keyword evidence="3" id="KW-1185">Reference proteome</keyword>
<name>A0A8H6Z6G4_9AGAR</name>